<dbReference type="Proteomes" id="UP000322838">
    <property type="component" value="Segment"/>
</dbReference>
<evidence type="ECO:0000313" key="1">
    <source>
        <dbReference type="EMBL" id="QEP29888.1"/>
    </source>
</evidence>
<organism evidence="1 2">
    <name type="scientific">Sinorhizobium phage ort11</name>
    <dbReference type="NCBI Taxonomy" id="2599764"/>
    <lineage>
        <taxon>Viruses</taxon>
        <taxon>Duplodnaviria</taxon>
        <taxon>Heunggongvirae</taxon>
        <taxon>Uroviricota</taxon>
        <taxon>Caudoviricetes</taxon>
        <taxon>Schitoviridae</taxon>
        <taxon>Huelvavirus</taxon>
        <taxon>Huelvavirus ort11</taxon>
    </lineage>
</organism>
<accession>A0A5C2H1F2</accession>
<dbReference type="EMBL" id="MN228696">
    <property type="protein sequence ID" value="QEP29888.1"/>
    <property type="molecule type" value="Genomic_DNA"/>
</dbReference>
<gene>
    <name evidence="1" type="ORF">Smphiort11_090</name>
</gene>
<evidence type="ECO:0000313" key="2">
    <source>
        <dbReference type="Proteomes" id="UP000322838"/>
    </source>
</evidence>
<keyword evidence="2" id="KW-1185">Reference proteome</keyword>
<name>A0A5C2H1F2_9CAUD</name>
<protein>
    <submittedName>
        <fullName evidence="1">Uncharacterized protein</fullName>
    </submittedName>
</protein>
<sequence length="44" mass="5038">MYEYVAYTRRGKVFAEGKCMFGDLPKVLDHYGEQGFTISVKKSS</sequence>
<reference evidence="2" key="1">
    <citation type="submission" date="2019-07" db="EMBL/GenBank/DDBJ databases">
        <authorList>
            <person name="Cubo M.T."/>
            <person name="Espuny M.D.R."/>
            <person name="Balsanelli E."/>
        </authorList>
    </citation>
    <scope>NUCLEOTIDE SEQUENCE [LARGE SCALE GENOMIC DNA]</scope>
</reference>
<proteinExistence type="predicted"/>